<reference evidence="2" key="1">
    <citation type="submission" date="2006-10" db="EMBL/GenBank/DDBJ databases">
        <authorList>
            <person name="Amadeo P."/>
            <person name="Zhao Q."/>
            <person name="Wortman J."/>
            <person name="Fraser-Liggett C."/>
            <person name="Carlton J."/>
        </authorList>
    </citation>
    <scope>NUCLEOTIDE SEQUENCE</scope>
    <source>
        <strain evidence="2">G3</strain>
    </source>
</reference>
<gene>
    <name evidence="2" type="ORF">TVAG_432580</name>
</gene>
<feature type="transmembrane region" description="Helical" evidence="1">
    <location>
        <begin position="84"/>
        <end position="103"/>
    </location>
</feature>
<keyword evidence="3" id="KW-1185">Reference proteome</keyword>
<accession>A2DIP9</accession>
<evidence type="ECO:0000256" key="1">
    <source>
        <dbReference type="SAM" id="Phobius"/>
    </source>
</evidence>
<dbReference type="KEGG" id="tva:5465190"/>
<dbReference type="VEuPathDB" id="TrichDB:TVAGG3_0562660"/>
<keyword evidence="1" id="KW-0472">Membrane</keyword>
<sequence length="104" mass="11514">MAAFARESPNSLNFPGREPIPQWRVLADKFACPIFGILMAFAFSNTILNARVPYIYVGMFGLVALIFALIGFRTKSPELRYSGYSLAAYFGCTAAFCLALILLF</sequence>
<organism evidence="2 3">
    <name type="scientific">Trichomonas vaginalis (strain ATCC PRA-98 / G3)</name>
    <dbReference type="NCBI Taxonomy" id="412133"/>
    <lineage>
        <taxon>Eukaryota</taxon>
        <taxon>Metamonada</taxon>
        <taxon>Parabasalia</taxon>
        <taxon>Trichomonadida</taxon>
        <taxon>Trichomonadidae</taxon>
        <taxon>Trichomonas</taxon>
    </lineage>
</organism>
<feature type="transmembrane region" description="Helical" evidence="1">
    <location>
        <begin position="30"/>
        <end position="48"/>
    </location>
</feature>
<keyword evidence="1" id="KW-0812">Transmembrane</keyword>
<reference evidence="2" key="2">
    <citation type="journal article" date="2007" name="Science">
        <title>Draft genome sequence of the sexually transmitted pathogen Trichomonas vaginalis.</title>
        <authorList>
            <person name="Carlton J.M."/>
            <person name="Hirt R.P."/>
            <person name="Silva J.C."/>
            <person name="Delcher A.L."/>
            <person name="Schatz M."/>
            <person name="Zhao Q."/>
            <person name="Wortman J.R."/>
            <person name="Bidwell S.L."/>
            <person name="Alsmark U.C.M."/>
            <person name="Besteiro S."/>
            <person name="Sicheritz-Ponten T."/>
            <person name="Noel C.J."/>
            <person name="Dacks J.B."/>
            <person name="Foster P.G."/>
            <person name="Simillion C."/>
            <person name="Van de Peer Y."/>
            <person name="Miranda-Saavedra D."/>
            <person name="Barton G.J."/>
            <person name="Westrop G.D."/>
            <person name="Mueller S."/>
            <person name="Dessi D."/>
            <person name="Fiori P.L."/>
            <person name="Ren Q."/>
            <person name="Paulsen I."/>
            <person name="Zhang H."/>
            <person name="Bastida-Corcuera F.D."/>
            <person name="Simoes-Barbosa A."/>
            <person name="Brown M.T."/>
            <person name="Hayes R.D."/>
            <person name="Mukherjee M."/>
            <person name="Okumura C.Y."/>
            <person name="Schneider R."/>
            <person name="Smith A.J."/>
            <person name="Vanacova S."/>
            <person name="Villalvazo M."/>
            <person name="Haas B.J."/>
            <person name="Pertea M."/>
            <person name="Feldblyum T.V."/>
            <person name="Utterback T.R."/>
            <person name="Shu C.L."/>
            <person name="Osoegawa K."/>
            <person name="de Jong P.J."/>
            <person name="Hrdy I."/>
            <person name="Horvathova L."/>
            <person name="Zubacova Z."/>
            <person name="Dolezal P."/>
            <person name="Malik S.B."/>
            <person name="Logsdon J.M. Jr."/>
            <person name="Henze K."/>
            <person name="Gupta A."/>
            <person name="Wang C.C."/>
            <person name="Dunne R.L."/>
            <person name="Upcroft J.A."/>
            <person name="Upcroft P."/>
            <person name="White O."/>
            <person name="Salzberg S.L."/>
            <person name="Tang P."/>
            <person name="Chiu C.-H."/>
            <person name="Lee Y.-S."/>
            <person name="Embley T.M."/>
            <person name="Coombs G.H."/>
            <person name="Mottram J.C."/>
            <person name="Tachezy J."/>
            <person name="Fraser-Liggett C.M."/>
            <person name="Johnson P.J."/>
        </authorList>
    </citation>
    <scope>NUCLEOTIDE SEQUENCE [LARGE SCALE GENOMIC DNA]</scope>
    <source>
        <strain evidence="2">G3</strain>
    </source>
</reference>
<keyword evidence="1" id="KW-1133">Transmembrane helix</keyword>
<evidence type="ECO:0000313" key="3">
    <source>
        <dbReference type="Proteomes" id="UP000001542"/>
    </source>
</evidence>
<dbReference type="EMBL" id="DS113205">
    <property type="protein sequence ID" value="EAY19662.1"/>
    <property type="molecule type" value="Genomic_DNA"/>
</dbReference>
<evidence type="ECO:0000313" key="2">
    <source>
        <dbReference type="EMBL" id="EAY19662.1"/>
    </source>
</evidence>
<dbReference type="RefSeq" id="XP_001580648.1">
    <property type="nucleotide sequence ID" value="XM_001580598.1"/>
</dbReference>
<feature type="transmembrane region" description="Helical" evidence="1">
    <location>
        <begin position="54"/>
        <end position="72"/>
    </location>
</feature>
<proteinExistence type="predicted"/>
<dbReference type="AlphaFoldDB" id="A2DIP9"/>
<protein>
    <submittedName>
        <fullName evidence="2">Uncharacterized protein</fullName>
    </submittedName>
</protein>
<name>A2DIP9_TRIV3</name>
<dbReference type="Proteomes" id="UP000001542">
    <property type="component" value="Unassembled WGS sequence"/>
</dbReference>
<dbReference type="VEuPathDB" id="TrichDB:TVAG_432580"/>
<dbReference type="InParanoid" id="A2DIP9"/>